<dbReference type="AlphaFoldDB" id="E2SBT6"/>
<dbReference type="STRING" id="585531.HMPREF0063_11495"/>
<reference evidence="2" key="1">
    <citation type="submission" date="2010-08" db="EMBL/GenBank/DDBJ databases">
        <authorList>
            <person name="Muzny D."/>
            <person name="Qin X."/>
            <person name="Buhay C."/>
            <person name="Dugan-Rocha S."/>
            <person name="Ding Y."/>
            <person name="Chen G."/>
            <person name="Hawes A."/>
            <person name="Holder M."/>
            <person name="Jhangiani S."/>
            <person name="Johnson A."/>
            <person name="Khan Z."/>
            <person name="Li Z."/>
            <person name="Liu W."/>
            <person name="Liu X."/>
            <person name="Perez L."/>
            <person name="Shen H."/>
            <person name="Wang Q."/>
            <person name="Watt J."/>
            <person name="Xi L."/>
            <person name="Xin Y."/>
            <person name="Zhou J."/>
            <person name="Deng J."/>
            <person name="Jiang H."/>
            <person name="Liu Y."/>
            <person name="Qu J."/>
            <person name="Song X.-Z."/>
            <person name="Zhang L."/>
            <person name="Villasana D."/>
            <person name="Johnson A."/>
            <person name="Liu J."/>
            <person name="Liyanage D."/>
            <person name="Lorensuhewa L."/>
            <person name="Robinson T."/>
            <person name="Song A."/>
            <person name="Song B.-B."/>
            <person name="Dinh H."/>
            <person name="Thornton R."/>
            <person name="Coyle M."/>
            <person name="Francisco L."/>
            <person name="Jackson L."/>
            <person name="Javaid M."/>
            <person name="Korchina V."/>
            <person name="Kovar C."/>
            <person name="Mata R."/>
            <person name="Mathew T."/>
            <person name="Ngo R."/>
            <person name="Nguyen L."/>
            <person name="Nguyen N."/>
            <person name="Okwuonu G."/>
            <person name="Ongeri F."/>
            <person name="Pham C."/>
            <person name="Simmons D."/>
            <person name="Wilczek-Boney K."/>
            <person name="Hale W."/>
            <person name="Jakkamsetti A."/>
            <person name="Pham P."/>
            <person name="Ruth R."/>
            <person name="San Lucas F."/>
            <person name="Warren J."/>
            <person name="Zhang J."/>
            <person name="Zhao Z."/>
            <person name="Zhou C."/>
            <person name="Zhu D."/>
            <person name="Lee S."/>
            <person name="Bess C."/>
            <person name="Blankenburg K."/>
            <person name="Forbes L."/>
            <person name="Fu Q."/>
            <person name="Gubbala S."/>
            <person name="Hirani K."/>
            <person name="Jayaseelan J.C."/>
            <person name="Lara F."/>
            <person name="Munidasa M."/>
            <person name="Palculict T."/>
            <person name="Patil S."/>
            <person name="Pu L.-L."/>
            <person name="Saada N."/>
            <person name="Tang L."/>
            <person name="Weissenberger G."/>
            <person name="Zhu Y."/>
            <person name="Hemphill L."/>
            <person name="Shang Y."/>
            <person name="Youmans B."/>
            <person name="Ayvaz T."/>
            <person name="Ross M."/>
            <person name="Santibanez J."/>
            <person name="Aqrawi P."/>
            <person name="Gross S."/>
            <person name="Joshi V."/>
            <person name="Fowler G."/>
            <person name="Nazareth L."/>
            <person name="Reid J."/>
            <person name="Worley K."/>
            <person name="Petrosino J."/>
            <person name="Highlander S."/>
            <person name="Gibbs R."/>
        </authorList>
    </citation>
    <scope>NUCLEOTIDE SEQUENCE [LARGE SCALE GENOMIC DNA]</scope>
    <source>
        <strain evidence="2">DSM 15272</strain>
    </source>
</reference>
<dbReference type="EMBL" id="ACLF03000005">
    <property type="protein sequence ID" value="EFQ83222.1"/>
    <property type="molecule type" value="Genomic_DNA"/>
</dbReference>
<accession>E2SBT6</accession>
<evidence type="ECO:0000313" key="3">
    <source>
        <dbReference type="Proteomes" id="UP000003111"/>
    </source>
</evidence>
<evidence type="ECO:0000313" key="2">
    <source>
        <dbReference type="EMBL" id="EFQ83222.1"/>
    </source>
</evidence>
<dbReference type="Proteomes" id="UP000003111">
    <property type="component" value="Unassembled WGS sequence"/>
</dbReference>
<feature type="region of interest" description="Disordered" evidence="1">
    <location>
        <begin position="1"/>
        <end position="20"/>
    </location>
</feature>
<sequence length="251" mass="26191">MAEGRINLSDLGGGGTARREDEGGVWLGEWGRNGGIRSGVSPTYASNLPLGWSQKKQQQAFDRMSNAYGVPVGLDDFLGEWDAAVKLAARSWEATNGGKTGTPLSVWDVIDLRARSAGGSGGRGGGGGGGRPRTITQTSRTINEITEGGAWALMTDAARQALGRAPTDEEVRAFAQRANQIASANPQITKSTMTQNADGSSQTTNTTVQPGATGDDFALEAKKMTDTPEAGAYQASTTYFDALMRGIGSVV</sequence>
<feature type="region of interest" description="Disordered" evidence="1">
    <location>
        <begin position="117"/>
        <end position="136"/>
    </location>
</feature>
<dbReference type="HOGENOM" id="CLU_1105311_0_0_11"/>
<evidence type="ECO:0000256" key="1">
    <source>
        <dbReference type="SAM" id="MobiDB-lite"/>
    </source>
</evidence>
<feature type="compositionally biased region" description="Gly residues" evidence="1">
    <location>
        <begin position="118"/>
        <end position="131"/>
    </location>
</feature>
<keyword evidence="3" id="KW-1185">Reference proteome</keyword>
<proteinExistence type="predicted"/>
<feature type="compositionally biased region" description="Polar residues" evidence="1">
    <location>
        <begin position="192"/>
        <end position="210"/>
    </location>
</feature>
<organism evidence="2 3">
    <name type="scientific">Aeromicrobium marinum DSM 15272</name>
    <dbReference type="NCBI Taxonomy" id="585531"/>
    <lineage>
        <taxon>Bacteria</taxon>
        <taxon>Bacillati</taxon>
        <taxon>Actinomycetota</taxon>
        <taxon>Actinomycetes</taxon>
        <taxon>Propionibacteriales</taxon>
        <taxon>Nocardioidaceae</taxon>
        <taxon>Aeromicrobium</taxon>
    </lineage>
</organism>
<protein>
    <submittedName>
        <fullName evidence="2">Uncharacterized protein</fullName>
    </submittedName>
</protein>
<name>E2SBT6_9ACTN</name>
<feature type="region of interest" description="Disordered" evidence="1">
    <location>
        <begin position="192"/>
        <end position="212"/>
    </location>
</feature>
<comment type="caution">
    <text evidence="2">The sequence shown here is derived from an EMBL/GenBank/DDBJ whole genome shotgun (WGS) entry which is preliminary data.</text>
</comment>
<gene>
    <name evidence="2" type="ORF">HMPREF0063_11495</name>
</gene>